<dbReference type="EMBL" id="JAQQAF010000007">
    <property type="protein sequence ID" value="KAJ8471816.1"/>
    <property type="molecule type" value="Genomic_DNA"/>
</dbReference>
<gene>
    <name evidence="1" type="ORF">OPV22_026159</name>
</gene>
<comment type="caution">
    <text evidence="1">The sequence shown here is derived from an EMBL/GenBank/DDBJ whole genome shotgun (WGS) entry which is preliminary data.</text>
</comment>
<accession>A0AAV8Q9F3</accession>
<dbReference type="Proteomes" id="UP001222027">
    <property type="component" value="Unassembled WGS sequence"/>
</dbReference>
<protein>
    <submittedName>
        <fullName evidence="1">Uncharacterized protein</fullName>
    </submittedName>
</protein>
<evidence type="ECO:0000313" key="2">
    <source>
        <dbReference type="Proteomes" id="UP001222027"/>
    </source>
</evidence>
<name>A0AAV8Q9F3_ENSVE</name>
<keyword evidence="2" id="KW-1185">Reference proteome</keyword>
<proteinExistence type="predicted"/>
<evidence type="ECO:0000313" key="1">
    <source>
        <dbReference type="EMBL" id="KAJ8471816.1"/>
    </source>
</evidence>
<sequence length="90" mass="10557">MDPLFEKIKWKQKAPLIQGGRRLRGLWLIIIINSRNSFGVGPLDQKLLLHVTPGRDKKWHSKPLSGYVMDKWSPWTLRLVQRQNCILVQL</sequence>
<organism evidence="1 2">
    <name type="scientific">Ensete ventricosum</name>
    <name type="common">Abyssinian banana</name>
    <name type="synonym">Musa ensete</name>
    <dbReference type="NCBI Taxonomy" id="4639"/>
    <lineage>
        <taxon>Eukaryota</taxon>
        <taxon>Viridiplantae</taxon>
        <taxon>Streptophyta</taxon>
        <taxon>Embryophyta</taxon>
        <taxon>Tracheophyta</taxon>
        <taxon>Spermatophyta</taxon>
        <taxon>Magnoliopsida</taxon>
        <taxon>Liliopsida</taxon>
        <taxon>Zingiberales</taxon>
        <taxon>Musaceae</taxon>
        <taxon>Ensete</taxon>
    </lineage>
</organism>
<dbReference type="AlphaFoldDB" id="A0AAV8Q9F3"/>
<reference evidence="1 2" key="1">
    <citation type="submission" date="2022-12" db="EMBL/GenBank/DDBJ databases">
        <title>Chromosome-scale assembly of the Ensete ventricosum genome.</title>
        <authorList>
            <person name="Dussert Y."/>
            <person name="Stocks J."/>
            <person name="Wendawek A."/>
            <person name="Woldeyes F."/>
            <person name="Nichols R.A."/>
            <person name="Borrell J.S."/>
        </authorList>
    </citation>
    <scope>NUCLEOTIDE SEQUENCE [LARGE SCALE GENOMIC DNA]</scope>
    <source>
        <strain evidence="2">cv. Maze</strain>
        <tissue evidence="1">Seeds</tissue>
    </source>
</reference>